<gene>
    <name evidence="3" type="ORF">BLIN9172_03150</name>
</gene>
<evidence type="ECO:0000256" key="1">
    <source>
        <dbReference type="ARBA" id="ARBA00006056"/>
    </source>
</evidence>
<sequence length="337" mass="34874">MISGSVKAMPETPHATTVSLPITELRNLCIAAITAAGGSPALAQSLAEATVAAERRGKAAVGTAHLVDYLDGLEAGRINGQAQPRVTNRLPAAHHVDADRGTAQLAFDAAFDDFASSAADLGISVLNIANAFTAGELGYYTTRLAERGLLAFAGANSPALMSLFGSPGSATGTNPFSFAVPHPDGPRMFDQATSATAWVNVRDAADRGETIPEGWAQDPSGAATVEAEAALAGSLLPFGGVKGSNVALMIELLAIHGGGRFSVDAPAFDSGQENPGTGLFIIAIAADAFDPDYSQRVTDHLDRLHASFGVDFGRKRSLEVIELPRDLHSALLTRSRS</sequence>
<reference evidence="3 4" key="1">
    <citation type="submission" date="2017-03" db="EMBL/GenBank/DDBJ databases">
        <authorList>
            <person name="Afonso C.L."/>
            <person name="Miller P.J."/>
            <person name="Scott M.A."/>
            <person name="Spackman E."/>
            <person name="Goraichik I."/>
            <person name="Dimitrov K.M."/>
            <person name="Suarez D.L."/>
            <person name="Swayne D.E."/>
        </authorList>
    </citation>
    <scope>NUCLEOTIDE SEQUENCE [LARGE SCALE GENOMIC DNA]</scope>
    <source>
        <strain evidence="3 4">ATCC 9172</strain>
    </source>
</reference>
<dbReference type="GO" id="GO:0016491">
    <property type="term" value="F:oxidoreductase activity"/>
    <property type="evidence" value="ECO:0007669"/>
    <property type="project" value="UniProtKB-KW"/>
</dbReference>
<dbReference type="InterPro" id="IPR003767">
    <property type="entry name" value="Malate/L-lactate_DH-like"/>
</dbReference>
<dbReference type="AlphaFoldDB" id="A0A2H1KGC2"/>
<dbReference type="InterPro" id="IPR043144">
    <property type="entry name" value="Mal/L-sulf/L-lact_DH-like_ah"/>
</dbReference>
<dbReference type="PANTHER" id="PTHR11091">
    <property type="entry name" value="OXIDOREDUCTASE-RELATED"/>
    <property type="match status" value="1"/>
</dbReference>
<evidence type="ECO:0000313" key="4">
    <source>
        <dbReference type="Proteomes" id="UP000234641"/>
    </source>
</evidence>
<dbReference type="Pfam" id="PF02615">
    <property type="entry name" value="Ldh_2"/>
    <property type="match status" value="1"/>
</dbReference>
<keyword evidence="2 3" id="KW-0560">Oxidoreductase</keyword>
<protein>
    <submittedName>
        <fullName evidence="3">(2R)-3-sulfolactate dehydrogenase (NADP+)</fullName>
        <ecNumber evidence="3">1.1.1.338</ecNumber>
    </submittedName>
</protein>
<evidence type="ECO:0000313" key="3">
    <source>
        <dbReference type="EMBL" id="SMX98756.1"/>
    </source>
</evidence>
<comment type="similarity">
    <text evidence="1">Belongs to the LDH2/MDH2 oxidoreductase family.</text>
</comment>
<accession>A0A2H1KGC2</accession>
<dbReference type="EC" id="1.1.1.338" evidence="3"/>
<dbReference type="Gene3D" id="3.30.60.50">
    <property type="entry name" value="Hypothetical oxidoreductase yiak, domain 3"/>
    <property type="match status" value="1"/>
</dbReference>
<dbReference type="InterPro" id="IPR036111">
    <property type="entry name" value="Mal/L-sulfo/L-lacto_DH-like_sf"/>
</dbReference>
<dbReference type="InterPro" id="IPR043143">
    <property type="entry name" value="Mal/L-sulf/L-lact_DH-like_NADP"/>
</dbReference>
<proteinExistence type="inferred from homology"/>
<evidence type="ECO:0000256" key="2">
    <source>
        <dbReference type="ARBA" id="ARBA00023002"/>
    </source>
</evidence>
<dbReference type="Gene3D" id="3.30.1370.60">
    <property type="entry name" value="Hypothetical oxidoreductase yiak, domain 2"/>
    <property type="match status" value="1"/>
</dbReference>
<dbReference type="SUPFAM" id="SSF89733">
    <property type="entry name" value="L-sulfolactate dehydrogenase-like"/>
    <property type="match status" value="1"/>
</dbReference>
<name>A0A2H1KGC2_BRELN</name>
<dbReference type="Proteomes" id="UP000234641">
    <property type="component" value="Unassembled WGS sequence"/>
</dbReference>
<dbReference type="EMBL" id="FXYY01000029">
    <property type="protein sequence ID" value="SMX98756.1"/>
    <property type="molecule type" value="Genomic_DNA"/>
</dbReference>
<organism evidence="3 4">
    <name type="scientific">Brevibacterium linens ATCC 9172</name>
    <dbReference type="NCBI Taxonomy" id="1255617"/>
    <lineage>
        <taxon>Bacteria</taxon>
        <taxon>Bacillati</taxon>
        <taxon>Actinomycetota</taxon>
        <taxon>Actinomycetes</taxon>
        <taxon>Micrococcales</taxon>
        <taxon>Brevibacteriaceae</taxon>
        <taxon>Brevibacterium</taxon>
    </lineage>
</organism>
<dbReference type="Gene3D" id="1.10.1530.10">
    <property type="match status" value="1"/>
</dbReference>
<dbReference type="PANTHER" id="PTHR11091:SF0">
    <property type="entry name" value="MALATE DEHYDROGENASE"/>
    <property type="match status" value="1"/>
</dbReference>